<evidence type="ECO:0000256" key="2">
    <source>
        <dbReference type="ARBA" id="ARBA00010527"/>
    </source>
</evidence>
<feature type="domain" description="Membrane insertase YidC N-terminal" evidence="16">
    <location>
        <begin position="94"/>
        <end position="369"/>
    </location>
</feature>
<dbReference type="PANTHER" id="PTHR12428">
    <property type="entry name" value="OXA1"/>
    <property type="match status" value="1"/>
</dbReference>
<dbReference type="GO" id="GO:0032977">
    <property type="term" value="F:membrane insertase activity"/>
    <property type="evidence" value="ECO:0007669"/>
    <property type="project" value="InterPro"/>
</dbReference>
<keyword evidence="10" id="KW-0143">Chaperone</keyword>
<evidence type="ECO:0000256" key="14">
    <source>
        <dbReference type="SAM" id="Phobius"/>
    </source>
</evidence>
<keyword evidence="9 14" id="KW-0472">Membrane</keyword>
<sequence length="565" mass="64117">MNNPKNMLLIALFFLGFLLYMEWQQDYGPASVVNSPDNSVINSTISQAQTDDIDNVITTSQQQKTAADVPTVSTVPDLEPAQPEQTTRTTDSIITITTNVLKLKIDTMGGSMVYAELLKYPVSKKSSENIILFNQEPQTAYFAQSGLLSPQQRFVHTDLYTAEQASYEISSGFVDIPLSIEKNGIRVTKTYRIEADSYLIELTDQIQNNTGTIWQGQQYRQLQRTNPWLNNTPSFNDPSRMSFKGAAYFEPNEGFTQLDFSDFAEDKINLSFQQEGWIAMLELYFFTSFITKDAKTDIVSKYLPNSQTPYLIRATSDFATAQAGGNTSISTQLYIGPKIQDQLPLISKGLDLTVDYGIFTVISKPLFWILNKIHSVVGNWGWSIIFLTILIKLLFFKLTEKQYNSMARMRKLQPRIKTLKERHKDNKKKFNEEMMGLYKKEKVNPMGGCLPMLVQIPVFIALYWVLIESVELRQAPFMLWLQDLSSPDPFFILPAINAAAMYMTQKLSPTPGMDPMQAKIMKFMPIGFSVLFAFFHSGLVLYWAVNSSLSLLQQWTITKKIDAAG</sequence>
<dbReference type="NCBIfam" id="TIGR03592">
    <property type="entry name" value="yidC_oxa1_cterm"/>
    <property type="match status" value="1"/>
</dbReference>
<dbReference type="HAMAP" id="MF_01810">
    <property type="entry name" value="YidC_type1"/>
    <property type="match status" value="1"/>
</dbReference>
<feature type="transmembrane region" description="Helical" evidence="14">
    <location>
        <begin position="523"/>
        <end position="545"/>
    </location>
</feature>
<comment type="similarity">
    <text evidence="2">Belongs to the OXA1/ALB3/YidC family. Type 1 subfamily.</text>
</comment>
<feature type="transmembrane region" description="Helical" evidence="14">
    <location>
        <begin position="380"/>
        <end position="399"/>
    </location>
</feature>
<name>A0A3B0V5Z5_9ZZZZ</name>
<dbReference type="Pfam" id="PF02096">
    <property type="entry name" value="60KD_IMP"/>
    <property type="match status" value="1"/>
</dbReference>
<comment type="subcellular location">
    <subcellularLocation>
        <location evidence="1">Cell inner membrane</location>
        <topology evidence="1">Multi-pass membrane protein</topology>
    </subcellularLocation>
</comment>
<evidence type="ECO:0000256" key="13">
    <source>
        <dbReference type="SAM" id="MobiDB-lite"/>
    </source>
</evidence>
<keyword evidence="8 14" id="KW-1133">Transmembrane helix</keyword>
<dbReference type="CDD" id="cd20070">
    <property type="entry name" value="5TM_YidC_Alb3"/>
    <property type="match status" value="1"/>
</dbReference>
<dbReference type="InterPro" id="IPR019998">
    <property type="entry name" value="Membr_insert_YidC"/>
</dbReference>
<dbReference type="GO" id="GO:0015031">
    <property type="term" value="P:protein transport"/>
    <property type="evidence" value="ECO:0007669"/>
    <property type="project" value="UniProtKB-KW"/>
</dbReference>
<evidence type="ECO:0000259" key="16">
    <source>
        <dbReference type="Pfam" id="PF14849"/>
    </source>
</evidence>
<dbReference type="Gene3D" id="2.70.98.90">
    <property type="match status" value="1"/>
</dbReference>
<evidence type="ECO:0000259" key="15">
    <source>
        <dbReference type="Pfam" id="PF02096"/>
    </source>
</evidence>
<feature type="transmembrane region" description="Helical" evidence="14">
    <location>
        <begin position="443"/>
        <end position="466"/>
    </location>
</feature>
<dbReference type="Pfam" id="PF14849">
    <property type="entry name" value="YidC_periplas"/>
    <property type="match status" value="1"/>
</dbReference>
<feature type="region of interest" description="Disordered" evidence="13">
    <location>
        <begin position="68"/>
        <end position="88"/>
    </location>
</feature>
<dbReference type="NCBIfam" id="TIGR03593">
    <property type="entry name" value="yidC_nterm"/>
    <property type="match status" value="1"/>
</dbReference>
<dbReference type="NCBIfam" id="NF002352">
    <property type="entry name" value="PRK01318.1-3"/>
    <property type="match status" value="1"/>
</dbReference>
<reference evidence="17" key="1">
    <citation type="submission" date="2018-06" db="EMBL/GenBank/DDBJ databases">
        <authorList>
            <person name="Zhirakovskaya E."/>
        </authorList>
    </citation>
    <scope>NUCLEOTIDE SEQUENCE</scope>
</reference>
<dbReference type="EMBL" id="UOEW01000215">
    <property type="protein sequence ID" value="VAW38998.1"/>
    <property type="molecule type" value="Genomic_DNA"/>
</dbReference>
<dbReference type="InterPro" id="IPR028053">
    <property type="entry name" value="Membr_insert_YidC_N"/>
</dbReference>
<gene>
    <name evidence="17" type="ORF">MNBD_GAMMA01-1668</name>
</gene>
<dbReference type="InterPro" id="IPR047196">
    <property type="entry name" value="YidC_ALB_C"/>
</dbReference>
<keyword evidence="7" id="KW-0653">Protein transport</keyword>
<dbReference type="PRINTS" id="PR01900">
    <property type="entry name" value="YIDCPROTEIN"/>
</dbReference>
<accession>A0A3B0V5Z5</accession>
<dbReference type="AlphaFoldDB" id="A0A3B0V5Z5"/>
<feature type="domain" description="Membrane insertase YidC/Oxa/ALB C-terminal" evidence="15">
    <location>
        <begin position="380"/>
        <end position="559"/>
    </location>
</feature>
<dbReference type="InterPro" id="IPR028055">
    <property type="entry name" value="YidC/Oxa/ALB_C"/>
</dbReference>
<evidence type="ECO:0000256" key="12">
    <source>
        <dbReference type="ARBA" id="ARBA00033342"/>
    </source>
</evidence>
<evidence type="ECO:0000313" key="17">
    <source>
        <dbReference type="EMBL" id="VAW38998.1"/>
    </source>
</evidence>
<evidence type="ECO:0000256" key="11">
    <source>
        <dbReference type="ARBA" id="ARBA00033245"/>
    </source>
</evidence>
<dbReference type="InterPro" id="IPR038221">
    <property type="entry name" value="YidC_periplasmic_sf"/>
</dbReference>
<evidence type="ECO:0000256" key="4">
    <source>
        <dbReference type="ARBA" id="ARBA00022448"/>
    </source>
</evidence>
<dbReference type="GO" id="GO:0051205">
    <property type="term" value="P:protein insertion into membrane"/>
    <property type="evidence" value="ECO:0007669"/>
    <property type="project" value="TreeGrafter"/>
</dbReference>
<protein>
    <recommendedName>
        <fullName evidence="3">Membrane protein insertase YidC</fullName>
    </recommendedName>
    <alternativeName>
        <fullName evidence="12">Foldase YidC</fullName>
    </alternativeName>
    <alternativeName>
        <fullName evidence="11">Membrane integrase YidC</fullName>
    </alternativeName>
</protein>
<evidence type="ECO:0000256" key="8">
    <source>
        <dbReference type="ARBA" id="ARBA00022989"/>
    </source>
</evidence>
<evidence type="ECO:0000256" key="3">
    <source>
        <dbReference type="ARBA" id="ARBA00015325"/>
    </source>
</evidence>
<dbReference type="PRINTS" id="PR00701">
    <property type="entry name" value="60KDINNERMP"/>
</dbReference>
<dbReference type="GO" id="GO:0005886">
    <property type="term" value="C:plasma membrane"/>
    <property type="evidence" value="ECO:0007669"/>
    <property type="project" value="UniProtKB-SubCell"/>
</dbReference>
<keyword evidence="5" id="KW-1003">Cell membrane</keyword>
<evidence type="ECO:0000256" key="7">
    <source>
        <dbReference type="ARBA" id="ARBA00022927"/>
    </source>
</evidence>
<evidence type="ECO:0000256" key="5">
    <source>
        <dbReference type="ARBA" id="ARBA00022475"/>
    </source>
</evidence>
<dbReference type="PANTHER" id="PTHR12428:SF65">
    <property type="entry name" value="CYTOCHROME C OXIDASE ASSEMBLY PROTEIN COX18, MITOCHONDRIAL"/>
    <property type="match status" value="1"/>
</dbReference>
<keyword evidence="4" id="KW-0813">Transport</keyword>
<keyword evidence="6 14" id="KW-0812">Transmembrane</keyword>
<evidence type="ECO:0000256" key="9">
    <source>
        <dbReference type="ARBA" id="ARBA00023136"/>
    </source>
</evidence>
<dbReference type="CDD" id="cd19961">
    <property type="entry name" value="EcYidC-like_peri"/>
    <property type="match status" value="1"/>
</dbReference>
<dbReference type="InterPro" id="IPR001708">
    <property type="entry name" value="YidC/ALB3/OXA1/COX18"/>
</dbReference>
<evidence type="ECO:0000256" key="1">
    <source>
        <dbReference type="ARBA" id="ARBA00004429"/>
    </source>
</evidence>
<organism evidence="17">
    <name type="scientific">hydrothermal vent metagenome</name>
    <dbReference type="NCBI Taxonomy" id="652676"/>
    <lineage>
        <taxon>unclassified sequences</taxon>
        <taxon>metagenomes</taxon>
        <taxon>ecological metagenomes</taxon>
    </lineage>
</organism>
<proteinExistence type="inferred from homology"/>
<evidence type="ECO:0000256" key="6">
    <source>
        <dbReference type="ARBA" id="ARBA00022692"/>
    </source>
</evidence>
<evidence type="ECO:0000256" key="10">
    <source>
        <dbReference type="ARBA" id="ARBA00023186"/>
    </source>
</evidence>